<sequence length="58" mass="6451">MPAPRSLNAGYHRCAPAINCIAGLLWRSALTVDLLLSFVAFFSTLPANEPQRCRICRF</sequence>
<organism evidence="1 2">
    <name type="scientific">Pseudomonas asturiensis</name>
    <dbReference type="NCBI Taxonomy" id="1190415"/>
    <lineage>
        <taxon>Bacteria</taxon>
        <taxon>Pseudomonadati</taxon>
        <taxon>Pseudomonadota</taxon>
        <taxon>Gammaproteobacteria</taxon>
        <taxon>Pseudomonadales</taxon>
        <taxon>Pseudomonadaceae</taxon>
        <taxon>Pseudomonas</taxon>
    </lineage>
</organism>
<gene>
    <name evidence="1" type="ORF">N015_10605</name>
</gene>
<keyword evidence="2" id="KW-1185">Reference proteome</keyword>
<evidence type="ECO:0000313" key="1">
    <source>
        <dbReference type="EMBL" id="QHF02837.1"/>
    </source>
</evidence>
<dbReference type="Proteomes" id="UP000464644">
    <property type="component" value="Chromosome"/>
</dbReference>
<reference evidence="1 2" key="1">
    <citation type="journal article" date="2014" name="Genome Announc.">
        <title>Draft Genome Sequences of a Phylogenetically Diverse Suite of Pseudomonas syringae Strains from Multiple Source Populations.</title>
        <authorList>
            <person name="Baltrus D.A."/>
            <person name="Yourstone S."/>
            <person name="Lind A."/>
            <person name="Guilbaud C."/>
            <person name="Sands D.C."/>
            <person name="Jones C.D."/>
            <person name="Morris C.E."/>
            <person name="Dangl J.L."/>
        </authorList>
    </citation>
    <scope>NUCLEOTIDE SEQUENCE [LARGE SCALE GENOMIC DNA]</scope>
    <source>
        <strain evidence="1 2">CC1524</strain>
    </source>
</reference>
<name>A0ABX6HBD6_9PSED</name>
<proteinExistence type="predicted"/>
<protein>
    <submittedName>
        <fullName evidence="1">Uncharacterized protein</fullName>
    </submittedName>
</protein>
<evidence type="ECO:0000313" key="2">
    <source>
        <dbReference type="Proteomes" id="UP000464644"/>
    </source>
</evidence>
<dbReference type="EMBL" id="CP047265">
    <property type="protein sequence ID" value="QHF02837.1"/>
    <property type="molecule type" value="Genomic_DNA"/>
</dbReference>
<accession>A0ABX6HBD6</accession>